<evidence type="ECO:0000256" key="1">
    <source>
        <dbReference type="SAM" id="MobiDB-lite"/>
    </source>
</evidence>
<gene>
    <name evidence="2" type="ORF">GCM10023195_79650</name>
</gene>
<feature type="compositionally biased region" description="Gly residues" evidence="1">
    <location>
        <begin position="8"/>
        <end position="23"/>
    </location>
</feature>
<proteinExistence type="predicted"/>
<comment type="caution">
    <text evidence="2">The sequence shown here is derived from an EMBL/GenBank/DDBJ whole genome shotgun (WGS) entry which is preliminary data.</text>
</comment>
<name>A0ABP8TZZ3_9ACTN</name>
<protein>
    <submittedName>
        <fullName evidence="2">Uncharacterized protein</fullName>
    </submittedName>
</protein>
<feature type="region of interest" description="Disordered" evidence="1">
    <location>
        <begin position="1"/>
        <end position="41"/>
    </location>
</feature>
<dbReference type="EMBL" id="BAABHJ010000040">
    <property type="protein sequence ID" value="GAA4617803.1"/>
    <property type="molecule type" value="Genomic_DNA"/>
</dbReference>
<organism evidence="2 3">
    <name type="scientific">Actinoallomurus liliacearum</name>
    <dbReference type="NCBI Taxonomy" id="1080073"/>
    <lineage>
        <taxon>Bacteria</taxon>
        <taxon>Bacillati</taxon>
        <taxon>Actinomycetota</taxon>
        <taxon>Actinomycetes</taxon>
        <taxon>Streptosporangiales</taxon>
        <taxon>Thermomonosporaceae</taxon>
        <taxon>Actinoallomurus</taxon>
    </lineage>
</organism>
<keyword evidence="3" id="KW-1185">Reference proteome</keyword>
<dbReference type="Proteomes" id="UP001500212">
    <property type="component" value="Unassembled WGS sequence"/>
</dbReference>
<evidence type="ECO:0000313" key="3">
    <source>
        <dbReference type="Proteomes" id="UP001500212"/>
    </source>
</evidence>
<reference evidence="3" key="1">
    <citation type="journal article" date="2019" name="Int. J. Syst. Evol. Microbiol.">
        <title>The Global Catalogue of Microorganisms (GCM) 10K type strain sequencing project: providing services to taxonomists for standard genome sequencing and annotation.</title>
        <authorList>
            <consortium name="The Broad Institute Genomics Platform"/>
            <consortium name="The Broad Institute Genome Sequencing Center for Infectious Disease"/>
            <person name="Wu L."/>
            <person name="Ma J."/>
        </authorList>
    </citation>
    <scope>NUCLEOTIDE SEQUENCE [LARGE SCALE GENOMIC DNA]</scope>
    <source>
        <strain evidence="3">JCM 17938</strain>
    </source>
</reference>
<evidence type="ECO:0000313" key="2">
    <source>
        <dbReference type="EMBL" id="GAA4617803.1"/>
    </source>
</evidence>
<dbReference type="RefSeq" id="WP_345366030.1">
    <property type="nucleotide sequence ID" value="NZ_BAABHJ010000040.1"/>
</dbReference>
<sequence>MAANNGSGNNGSGSGNGSGGQSGGNQNPRIEGPVRVTKPRR</sequence>
<accession>A0ABP8TZZ3</accession>